<accession>A0AAV6YEV3</accession>
<dbReference type="EMBL" id="WNYA01058517">
    <property type="protein sequence ID" value="KAG8535732.1"/>
    <property type="molecule type" value="Genomic_DNA"/>
</dbReference>
<dbReference type="InterPro" id="IPR031273">
    <property type="entry name" value="PARP4"/>
</dbReference>
<gene>
    <name evidence="1" type="ORF">GDO81_027870</name>
</gene>
<dbReference type="GO" id="GO:0003950">
    <property type="term" value="F:NAD+ poly-ADP-ribosyltransferase activity"/>
    <property type="evidence" value="ECO:0007669"/>
    <property type="project" value="InterPro"/>
</dbReference>
<feature type="non-terminal residue" evidence="1">
    <location>
        <position position="1"/>
    </location>
</feature>
<dbReference type="AlphaFoldDB" id="A0AAV6YEV3"/>
<dbReference type="SUPFAM" id="SSF47587">
    <property type="entry name" value="Domain of poly(ADP-ribose) polymerase"/>
    <property type="match status" value="1"/>
</dbReference>
<dbReference type="PANTHER" id="PTHR46530:SF1">
    <property type="entry name" value="PROTEIN MONO-ADP-RIBOSYLTRANSFERASE PARP4"/>
    <property type="match status" value="1"/>
</dbReference>
<dbReference type="InterPro" id="IPR036616">
    <property type="entry name" value="Poly(ADP-ribose)pol_reg_dom_sf"/>
</dbReference>
<evidence type="ECO:0000313" key="2">
    <source>
        <dbReference type="Proteomes" id="UP000824782"/>
    </source>
</evidence>
<name>A0AAV6YEV3_ENGPU</name>
<reference evidence="1" key="1">
    <citation type="thesis" date="2020" institute="ProQuest LLC" country="789 East Eisenhower Parkway, Ann Arbor, MI, USA">
        <title>Comparative Genomics and Chromosome Evolution.</title>
        <authorList>
            <person name="Mudd A.B."/>
        </authorList>
    </citation>
    <scope>NUCLEOTIDE SEQUENCE</scope>
    <source>
        <strain evidence="1">237g6f4</strain>
        <tissue evidence="1">Blood</tissue>
    </source>
</reference>
<proteinExistence type="predicted"/>
<evidence type="ECO:0000313" key="1">
    <source>
        <dbReference type="EMBL" id="KAG8535732.1"/>
    </source>
</evidence>
<comment type="caution">
    <text evidence="1">The sequence shown here is derived from an EMBL/GenBank/DDBJ whole genome shotgun (WGS) entry which is preliminary data.</text>
</comment>
<dbReference type="GO" id="GO:0005737">
    <property type="term" value="C:cytoplasm"/>
    <property type="evidence" value="ECO:0007669"/>
    <property type="project" value="TreeGrafter"/>
</dbReference>
<dbReference type="PANTHER" id="PTHR46530">
    <property type="entry name" value="PROTEIN MONO-ADP-RIBOSYLTRANSFERASE PARP4"/>
    <property type="match status" value="1"/>
</dbReference>
<feature type="non-terminal residue" evidence="1">
    <location>
        <position position="107"/>
    </location>
</feature>
<keyword evidence="2" id="KW-1185">Reference proteome</keyword>
<sequence>TDKVLLGEAINITELSPEVAGLVESIWVDAIGHLDSILSCPVENISLNDVSKAEGILRQVRKALIKKDKEEDISQMMQEFYRCVPHKEKICHNINMKFLTVKQDLCQ</sequence>
<dbReference type="Proteomes" id="UP000824782">
    <property type="component" value="Unassembled WGS sequence"/>
</dbReference>
<organism evidence="1 2">
    <name type="scientific">Engystomops pustulosus</name>
    <name type="common">Tungara frog</name>
    <name type="synonym">Physalaemus pustulosus</name>
    <dbReference type="NCBI Taxonomy" id="76066"/>
    <lineage>
        <taxon>Eukaryota</taxon>
        <taxon>Metazoa</taxon>
        <taxon>Chordata</taxon>
        <taxon>Craniata</taxon>
        <taxon>Vertebrata</taxon>
        <taxon>Euteleostomi</taxon>
        <taxon>Amphibia</taxon>
        <taxon>Batrachia</taxon>
        <taxon>Anura</taxon>
        <taxon>Neobatrachia</taxon>
        <taxon>Hyloidea</taxon>
        <taxon>Leptodactylidae</taxon>
        <taxon>Leiuperinae</taxon>
        <taxon>Engystomops</taxon>
    </lineage>
</organism>
<protein>
    <submittedName>
        <fullName evidence="1">Uncharacterized protein</fullName>
    </submittedName>
</protein>
<dbReference type="Gene3D" id="1.20.142.10">
    <property type="entry name" value="Poly(ADP-ribose) polymerase, regulatory domain"/>
    <property type="match status" value="1"/>
</dbReference>